<feature type="domain" description="3-deoxy-D-manno-octulosonic-acid transferase N-terminal" evidence="9">
    <location>
        <begin position="25"/>
        <end position="189"/>
    </location>
</feature>
<dbReference type="Gene3D" id="3.40.50.11720">
    <property type="entry name" value="3-Deoxy-D-manno-octulosonic-acid transferase, N-terminal domain"/>
    <property type="match status" value="1"/>
</dbReference>
<comment type="function">
    <text evidence="1 8">Involved in lipopolysaccharide (LPS) biosynthesis. Catalyzes the transfer of 3-deoxy-D-manno-octulosonate (Kdo) residue(s) from CMP-Kdo to lipid IV(A), the tetraacyldisaccharide-1,4'-bisphosphate precursor of lipid A.</text>
</comment>
<dbReference type="PANTHER" id="PTHR42755">
    <property type="entry name" value="3-DEOXY-MANNO-OCTULOSONATE CYTIDYLYLTRANSFERASE"/>
    <property type="match status" value="1"/>
</dbReference>
<evidence type="ECO:0000259" key="9">
    <source>
        <dbReference type="Pfam" id="PF04413"/>
    </source>
</evidence>
<comment type="subcellular location">
    <subcellularLocation>
        <location evidence="8">Cell membrane</location>
    </subcellularLocation>
</comment>
<proteinExistence type="inferred from homology"/>
<dbReference type="InterPro" id="IPR039901">
    <property type="entry name" value="Kdotransferase"/>
</dbReference>
<name>A0AAJ1UE86_9RHOB</name>
<dbReference type="GO" id="GO:0005886">
    <property type="term" value="C:plasma membrane"/>
    <property type="evidence" value="ECO:0007669"/>
    <property type="project" value="UniProtKB-SubCell"/>
</dbReference>
<evidence type="ECO:0000313" key="11">
    <source>
        <dbReference type="Proteomes" id="UP001227162"/>
    </source>
</evidence>
<protein>
    <recommendedName>
        <fullName evidence="4 8">3-deoxy-D-manno-octulosonic acid transferase</fullName>
        <shortName evidence="8">Kdo transferase</shortName>
        <ecNumber evidence="3 8">2.4.99.12</ecNumber>
    </recommendedName>
    <alternativeName>
        <fullName evidence="6 8">Lipid IV(A) 3-deoxy-D-manno-octulosonic acid transferase</fullName>
    </alternativeName>
</protein>
<evidence type="ECO:0000256" key="5">
    <source>
        <dbReference type="ARBA" id="ARBA00022679"/>
    </source>
</evidence>
<evidence type="ECO:0000256" key="2">
    <source>
        <dbReference type="ARBA" id="ARBA00004713"/>
    </source>
</evidence>
<comment type="caution">
    <text evidence="10">The sequence shown here is derived from an EMBL/GenBank/DDBJ whole genome shotgun (WGS) entry which is preliminary data.</text>
</comment>
<dbReference type="SUPFAM" id="SSF53756">
    <property type="entry name" value="UDP-Glycosyltransferase/glycogen phosphorylase"/>
    <property type="match status" value="1"/>
</dbReference>
<dbReference type="InterPro" id="IPR038107">
    <property type="entry name" value="Glycos_transf_N_sf"/>
</dbReference>
<reference evidence="10" key="2">
    <citation type="submission" date="2023-04" db="EMBL/GenBank/DDBJ databases">
        <title>'Rhodoalgimonas zhirmunskyi' gen. nov., isolated from a red alga.</title>
        <authorList>
            <person name="Nedashkovskaya O.I."/>
            <person name="Otstavnykh N.Y."/>
            <person name="Bystritskaya E.P."/>
            <person name="Balabanova L.A."/>
            <person name="Isaeva M.P."/>
        </authorList>
    </citation>
    <scope>NUCLEOTIDE SEQUENCE</scope>
    <source>
        <strain evidence="10">10Alg 79</strain>
    </source>
</reference>
<evidence type="ECO:0000256" key="7">
    <source>
        <dbReference type="ARBA" id="ARBA00049183"/>
    </source>
</evidence>
<evidence type="ECO:0000256" key="4">
    <source>
        <dbReference type="ARBA" id="ARBA00019077"/>
    </source>
</evidence>
<comment type="similarity">
    <text evidence="8">Belongs to the glycosyltransferase group 1 family.</text>
</comment>
<evidence type="ECO:0000256" key="1">
    <source>
        <dbReference type="ARBA" id="ARBA00003394"/>
    </source>
</evidence>
<dbReference type="Gene3D" id="3.40.50.2000">
    <property type="entry name" value="Glycogen Phosphorylase B"/>
    <property type="match status" value="1"/>
</dbReference>
<dbReference type="Pfam" id="PF04413">
    <property type="entry name" value="Glycos_transf_N"/>
    <property type="match status" value="1"/>
</dbReference>
<evidence type="ECO:0000256" key="6">
    <source>
        <dbReference type="ARBA" id="ARBA00031445"/>
    </source>
</evidence>
<dbReference type="Proteomes" id="UP001227162">
    <property type="component" value="Unassembled WGS sequence"/>
</dbReference>
<evidence type="ECO:0000256" key="3">
    <source>
        <dbReference type="ARBA" id="ARBA00012621"/>
    </source>
</evidence>
<keyword evidence="8" id="KW-1003">Cell membrane</keyword>
<dbReference type="GO" id="GO:0009244">
    <property type="term" value="P:lipopolysaccharide core region biosynthetic process"/>
    <property type="evidence" value="ECO:0007669"/>
    <property type="project" value="UniProtKB-UniRule"/>
</dbReference>
<keyword evidence="8" id="KW-0448">Lipopolysaccharide biosynthesis</keyword>
<accession>A0AAJ1UE86</accession>
<dbReference type="InterPro" id="IPR007507">
    <property type="entry name" value="Glycos_transf_N"/>
</dbReference>
<evidence type="ECO:0000256" key="8">
    <source>
        <dbReference type="RuleBase" id="RU365103"/>
    </source>
</evidence>
<evidence type="ECO:0000313" key="10">
    <source>
        <dbReference type="EMBL" id="MDQ2094407.1"/>
    </source>
</evidence>
<keyword evidence="11" id="KW-1185">Reference proteome</keyword>
<dbReference type="GO" id="GO:0043842">
    <property type="term" value="F:Kdo transferase activity"/>
    <property type="evidence" value="ECO:0007669"/>
    <property type="project" value="UniProtKB-EC"/>
</dbReference>
<reference evidence="10" key="1">
    <citation type="submission" date="2022-07" db="EMBL/GenBank/DDBJ databases">
        <authorList>
            <person name="Otstavnykh N."/>
            <person name="Isaeva M."/>
            <person name="Bystritskaya E."/>
        </authorList>
    </citation>
    <scope>NUCLEOTIDE SEQUENCE</scope>
    <source>
        <strain evidence="10">10Alg 79</strain>
    </source>
</reference>
<dbReference type="GO" id="GO:0009245">
    <property type="term" value="P:lipid A biosynthetic process"/>
    <property type="evidence" value="ECO:0007669"/>
    <property type="project" value="TreeGrafter"/>
</dbReference>
<dbReference type="EMBL" id="JANFFA010000002">
    <property type="protein sequence ID" value="MDQ2094407.1"/>
    <property type="molecule type" value="Genomic_DNA"/>
</dbReference>
<gene>
    <name evidence="10" type="ORF">NOI20_09830</name>
</gene>
<dbReference type="AlphaFoldDB" id="A0AAJ1UE86"/>
<keyword evidence="5 8" id="KW-0808">Transferase</keyword>
<dbReference type="PANTHER" id="PTHR42755:SF1">
    <property type="entry name" value="3-DEOXY-D-MANNO-OCTULOSONIC ACID TRANSFERASE, MITOCHONDRIAL-RELATED"/>
    <property type="match status" value="1"/>
</dbReference>
<organism evidence="10 11">
    <name type="scientific">Rhodalgimonas zhirmunskyi</name>
    <dbReference type="NCBI Taxonomy" id="2964767"/>
    <lineage>
        <taxon>Bacteria</taxon>
        <taxon>Pseudomonadati</taxon>
        <taxon>Pseudomonadota</taxon>
        <taxon>Alphaproteobacteria</taxon>
        <taxon>Rhodobacterales</taxon>
        <taxon>Roseobacteraceae</taxon>
        <taxon>Rhodalgimonas</taxon>
    </lineage>
</organism>
<keyword evidence="8" id="KW-0472">Membrane</keyword>
<comment type="pathway">
    <text evidence="2 8">Bacterial outer membrane biogenesis; LPS core biosynthesis.</text>
</comment>
<dbReference type="RefSeq" id="WP_317626006.1">
    <property type="nucleotide sequence ID" value="NZ_JANFFA010000002.1"/>
</dbReference>
<dbReference type="EC" id="2.4.99.12" evidence="3 8"/>
<comment type="catalytic activity">
    <reaction evidence="7 8">
        <text>lipid IVA (E. coli) + CMP-3-deoxy-beta-D-manno-octulosonate = alpha-Kdo-(2-&gt;6)-lipid IVA (E. coli) + CMP + H(+)</text>
        <dbReference type="Rhea" id="RHEA:28066"/>
        <dbReference type="ChEBI" id="CHEBI:15378"/>
        <dbReference type="ChEBI" id="CHEBI:58603"/>
        <dbReference type="ChEBI" id="CHEBI:60364"/>
        <dbReference type="ChEBI" id="CHEBI:60377"/>
        <dbReference type="ChEBI" id="CHEBI:85987"/>
        <dbReference type="EC" id="2.4.99.12"/>
    </reaction>
</comment>
<sequence>MALGRSLSFAAYLALARRGPREALTFACARPEGALVWGHATSAERGAALVQIAARLRVQRPGLNMLITTHEGLARPDHMTDLDIWQALPEDSLSSGQQFLEHWRPDLCIWTGGHLKPALISLTEDRDMPMILIDVDEEGLNATRQRWLPELHRRSLDSFSTIMARNGSAAQALRRAGVPRDEVEVTGPMQTGGGALPCSAAEREEMAQILAGRPIWLAAMAQREELDIIIEAHRQVSRIALRLLLILVPDDESDGVEFAEVLEERGMRTAVWSEGDLPDETTQVLLADTYGEMGLWYRLAPVTLMAKSLTPQGQGGDPYEPAALGSAILYGPNVSRYLSTYSRFAAAGAAKIVNDTAGLAGALELLLAPERAAAMAAAGWELSSEGAEVTDRVIDLVHDTLDALGVD</sequence>